<evidence type="ECO:0000313" key="1">
    <source>
        <dbReference type="EMBL" id="OAV26827.1"/>
    </source>
</evidence>
<gene>
    <name evidence="1" type="ORF">AO370_0482</name>
</gene>
<name>A0AB36DQG6_MORCA</name>
<dbReference type="AlphaFoldDB" id="A0AB36DQG6"/>
<organism evidence="1 2">
    <name type="scientific">Moraxella catarrhalis</name>
    <name type="common">Branhamella catarrhalis</name>
    <dbReference type="NCBI Taxonomy" id="480"/>
    <lineage>
        <taxon>Bacteria</taxon>
        <taxon>Pseudomonadati</taxon>
        <taxon>Pseudomonadota</taxon>
        <taxon>Gammaproteobacteria</taxon>
        <taxon>Moraxellales</taxon>
        <taxon>Moraxellaceae</taxon>
        <taxon>Moraxella</taxon>
    </lineage>
</organism>
<proteinExistence type="predicted"/>
<comment type="caution">
    <text evidence="1">The sequence shown here is derived from an EMBL/GenBank/DDBJ whole genome shotgun (WGS) entry which is preliminary data.</text>
</comment>
<sequence length="48" mass="5939">MLNFTFYSIHFTWFGSVWQTIYQIIDFGSANRFLDELKSYHYQKLRPK</sequence>
<accession>A0AB36DQG6</accession>
<dbReference type="Proteomes" id="UP000078295">
    <property type="component" value="Unassembled WGS sequence"/>
</dbReference>
<evidence type="ECO:0000313" key="2">
    <source>
        <dbReference type="Proteomes" id="UP000078295"/>
    </source>
</evidence>
<protein>
    <submittedName>
        <fullName evidence="1">Uncharacterized protein</fullName>
    </submittedName>
</protein>
<reference evidence="1 2" key="1">
    <citation type="journal article" date="2016" name="Genome Biol. Evol.">
        <title>Comparative Genomic Analyses of the Moraxella catarrhalis Serosensitive and Seroresistant Lineages Demonstrate Their Independent Evolution.</title>
        <authorList>
            <person name="Earl J.P."/>
            <person name="de Vries S.P."/>
            <person name="Ahmed A."/>
            <person name="Powell E."/>
            <person name="Schultz M.P."/>
            <person name="Hermans P.W."/>
            <person name="Hill D.J."/>
            <person name="Zhou Z."/>
            <person name="Constantinidou C.I."/>
            <person name="Hu F.Z."/>
            <person name="Bootsma H.J."/>
            <person name="Ehrlich G.D."/>
        </authorList>
    </citation>
    <scope>NUCLEOTIDE SEQUENCE [LARGE SCALE GENOMIC DNA]</scope>
    <source>
        <strain evidence="1 2">F23</strain>
    </source>
</reference>
<dbReference type="EMBL" id="LXHQ01000019">
    <property type="protein sequence ID" value="OAV26827.1"/>
    <property type="molecule type" value="Genomic_DNA"/>
</dbReference>